<evidence type="ECO:0000256" key="8">
    <source>
        <dbReference type="PIRSR" id="PIRSR615500-1"/>
    </source>
</evidence>
<dbReference type="CDD" id="cd02133">
    <property type="entry name" value="PA_C5a_like"/>
    <property type="match status" value="1"/>
</dbReference>
<evidence type="ECO:0000259" key="13">
    <source>
        <dbReference type="Pfam" id="PF00082"/>
    </source>
</evidence>
<dbReference type="InterPro" id="IPR046450">
    <property type="entry name" value="PA_dom_sf"/>
</dbReference>
<dbReference type="PROSITE" id="PS00136">
    <property type="entry name" value="SUBTILASE_ASP"/>
    <property type="match status" value="1"/>
</dbReference>
<dbReference type="InterPro" id="IPR051048">
    <property type="entry name" value="Peptidase_S8/S53_subtilisin"/>
</dbReference>
<dbReference type="SUPFAM" id="SSF52025">
    <property type="entry name" value="PA domain"/>
    <property type="match status" value="1"/>
</dbReference>
<keyword evidence="3 9" id="KW-0645">Protease</keyword>
<gene>
    <name evidence="16" type="ORF">BWX42_01140</name>
</gene>
<organism evidence="16 17">
    <name type="scientific">Dolosigranulum pigrum</name>
    <dbReference type="NCBI Taxonomy" id="29394"/>
    <lineage>
        <taxon>Bacteria</taxon>
        <taxon>Bacillati</taxon>
        <taxon>Bacillota</taxon>
        <taxon>Bacilli</taxon>
        <taxon>Lactobacillales</taxon>
        <taxon>Carnobacteriaceae</taxon>
        <taxon>Dolosigranulum</taxon>
    </lineage>
</organism>
<feature type="region of interest" description="Disordered" evidence="11">
    <location>
        <begin position="148"/>
        <end position="173"/>
    </location>
</feature>
<comment type="similarity">
    <text evidence="1 9 10">Belongs to the peptidase S8 family.</text>
</comment>
<reference evidence="16 17" key="1">
    <citation type="submission" date="2017-01" db="EMBL/GenBank/DDBJ databases">
        <title>Complete Genome Sequence of Dolosigranulum pigrum isolated from a Patient with interstitial lung disease.</title>
        <authorList>
            <person name="Mukhopadhyay R."/>
            <person name="Joaquin J."/>
            <person name="Hogue R."/>
            <person name="Fitzgerald S."/>
            <person name="Jospin G."/>
            <person name="Eisen J.A."/>
            <person name="Chaturvedi V."/>
        </authorList>
    </citation>
    <scope>NUCLEOTIDE SEQUENCE [LARGE SCALE GENOMIC DNA]</scope>
    <source>
        <strain evidence="16 17">15S00348</strain>
    </source>
</reference>
<keyword evidence="6 9" id="KW-0378">Hydrolase</keyword>
<dbReference type="GO" id="GO:0006508">
    <property type="term" value="P:proteolysis"/>
    <property type="evidence" value="ECO:0007669"/>
    <property type="project" value="UniProtKB-KW"/>
</dbReference>
<evidence type="ECO:0000256" key="11">
    <source>
        <dbReference type="SAM" id="MobiDB-lite"/>
    </source>
</evidence>
<feature type="signal peptide" evidence="12">
    <location>
        <begin position="1"/>
        <end position="33"/>
    </location>
</feature>
<name>A0A1S8KM68_9LACT</name>
<dbReference type="InterPro" id="IPR023827">
    <property type="entry name" value="Peptidase_S8_Asp-AS"/>
</dbReference>
<dbReference type="CDD" id="cd07475">
    <property type="entry name" value="Peptidases_S8_C5a_Peptidase"/>
    <property type="match status" value="1"/>
</dbReference>
<accession>A0A1S8KM68</accession>
<feature type="region of interest" description="Disordered" evidence="11">
    <location>
        <begin position="1321"/>
        <end position="1351"/>
    </location>
</feature>
<feature type="chain" id="PRO_5010525094" description="C5a peptidase" evidence="12">
    <location>
        <begin position="34"/>
        <end position="1730"/>
    </location>
</feature>
<sequence length="1730" mass="191010">MKLLRKKNGQWFTVSVAVGMLMALGSVSQNVSAKEVISEIREVTEYEEVVEQFEDKYTITESAEVSVMDDVKSPSVAESATDLREASNDVATESAKQDDEYREDEVPEEDASPQEGYSIKKSTEDVAPVDLDELDNVKDTTVKTLKRSSGLDEALSQIGDEEEKRPQSEDSNQIIHAPQAWRAGYRGEGEVVAIIDSGIDPTHDAFGRLSDMTKARYQTQEQFEKAKLAAGIEYGRWVNEKLIFGYNYIDADIHLKENDLMSHGQHVAGTAVGNPSRPVKLPTLDNPNNEEYIYGVAPEAQLMVMRVFSDLNGGTREYLYARAIEDAVKLGATSINLSLGGGSGSLYETSYRLSKAIADANAAGVSVVIAAGNSRSFGQGHSNPKASDPDIGVVGSPSTAQNSISVASVNSTTAMEYILKVEGLEKAEFNHGNLMVGFGDNNTQEILRQPEFAEGEFEYEVAGLGKETDFAGRDLSGKFALVKRGEISFEDKALHAKRAGAKGVVVYNHDSSDDEVRTMVLGDNPELKDFPALFITNRAGEELAANADKYRLKPDTQDRMKFDNPNKGELSSFSSWGLTADGELKPDVTAPGGGIFAPYNNNEYGPMSGTSMASPHVAGAVALIKQGLRQKYPELSGGELTALVKNLLMSTATIHTNPETGAFTSPRQQGAGIINVDKALKSDLYVTNNKGYGSVSLYNVGDQLRFDVVVHNRSNEAKTLTYQTYLNTDATKDSPIGPLMSLQPRHLKTTERQTVTVEAGESKTISITVDASEFSEELLTQMKNGYFLEGYVVFNDEAGQRLVNIPYVGFRGDFSSLRVVETPIYDLEKGEVPFYYYANVEEQVVDPYEDHFTSLVTAVDTGKGKPQIQTLGADTVDPEGNFLEQGKDMKLAFSPNGDGHKDELSFKGVFLRNYEDFVASIYALDDVAREKVLWRSEKTSGIKNYFDGQDDKSTLVPESNWGGLDYLGNLLADGQYKYVVNYRPVVPGADLQELTFDLTLDTQLTMATAADFDAQLRKLTFRNTNELASDLSGINPFRTSIGYKDGSPLAEGLPRLYMNEDLTFDIPEGVDITDKRLVLNLEDNAGNRKQKKLNELLIGMTGVVKFRLLDEVTGENYAKYGFRVLIRDEAGNIVETIEHAGKKGSTLRLPFGTYTAETFLYDIEYLEVVGSTQKTFTVSFEQSVQTVDFLAKQTVYREFRVQLNESLPQGATVYAVDAAGKRYLVPTTSYHPDRLQVRLPEGTYTIVVELPAGYSSEQNGAVVELTENSSTFDLAIEQIEVAPVVDLNPFVDELLNINQHIEAEEQVDKGALLNKWLEKTKEAEEQAEEEAEVSSEPEQQPEGTVQEQLEDSQVLAKKKVEVNLAIIRSEQASDNLKQTYLTLIRQADSVEAVQALLAEFQQKATAEDTTVPTPPQEPEEIPEPGLKTIKNHFKLVVDFDGEQVVYDRKDSDAWTSEEHAREVYDQYLPEVIEREGKEYERINITFIQSAEEAILTYVFKLKTDLTVAVAPPAEENESVQETEKPVQPERPEIEKNQSTGKVIDSTDDNQLPDDSNIEIGKGLIRPDKPAFEGGVNHHKASIHEKNMFPDHQLQALLQVEKNKAKTYIATLSDLTATSTMTYQEAIQQANNIPTIEQIIRQAVTVNEQLTVQATMNTITDQKNKSNETHILLQTVSITDRTSQSANKQLAEKATEGERLPDTATSSWIIGLVGVSSLLAGVSVKKLKNDK</sequence>
<dbReference type="PRINTS" id="PR00723">
    <property type="entry name" value="SUBTILISIN"/>
</dbReference>
<dbReference type="GO" id="GO:0004252">
    <property type="term" value="F:serine-type endopeptidase activity"/>
    <property type="evidence" value="ECO:0007669"/>
    <property type="project" value="UniProtKB-UniRule"/>
</dbReference>
<feature type="active site" description="Charge relay system" evidence="8 9">
    <location>
        <position position="196"/>
    </location>
</feature>
<evidence type="ECO:0008006" key="18">
    <source>
        <dbReference type="Google" id="ProtNLM"/>
    </source>
</evidence>
<proteinExistence type="inferred from homology"/>
<feature type="compositionally biased region" description="Basic and acidic residues" evidence="11">
    <location>
        <begin position="1521"/>
        <end position="1535"/>
    </location>
</feature>
<dbReference type="InterPro" id="IPR015500">
    <property type="entry name" value="Peptidase_S8_subtilisin-rel"/>
</dbReference>
<feature type="active site" description="Charge relay system" evidence="8 9">
    <location>
        <position position="611"/>
    </location>
</feature>
<keyword evidence="5" id="KW-0677">Repeat</keyword>
<feature type="compositionally biased region" description="Acidic residues" evidence="11">
    <location>
        <begin position="1325"/>
        <end position="1335"/>
    </location>
</feature>
<dbReference type="Pfam" id="PF02225">
    <property type="entry name" value="PA"/>
    <property type="match status" value="1"/>
</dbReference>
<dbReference type="InterPro" id="IPR023828">
    <property type="entry name" value="Peptidase_S8_Ser-AS"/>
</dbReference>
<dbReference type="PANTHER" id="PTHR43399:SF4">
    <property type="entry name" value="CELL WALL-ASSOCIATED PROTEASE"/>
    <property type="match status" value="1"/>
</dbReference>
<evidence type="ECO:0000256" key="4">
    <source>
        <dbReference type="ARBA" id="ARBA00022729"/>
    </source>
</evidence>
<feature type="active site" description="Charge relay system" evidence="8 9">
    <location>
        <position position="263"/>
    </location>
</feature>
<evidence type="ECO:0000256" key="3">
    <source>
        <dbReference type="ARBA" id="ARBA00022670"/>
    </source>
</evidence>
<dbReference type="PANTHER" id="PTHR43399">
    <property type="entry name" value="SUBTILISIN-RELATED"/>
    <property type="match status" value="1"/>
</dbReference>
<evidence type="ECO:0000256" key="7">
    <source>
        <dbReference type="ARBA" id="ARBA00022825"/>
    </source>
</evidence>
<dbReference type="PROSITE" id="PS51892">
    <property type="entry name" value="SUBTILASE"/>
    <property type="match status" value="1"/>
</dbReference>
<dbReference type="InterPro" id="IPR003137">
    <property type="entry name" value="PA_domain"/>
</dbReference>
<dbReference type="Gene3D" id="2.60.40.1710">
    <property type="entry name" value="Subtilisin-like superfamily"/>
    <property type="match status" value="1"/>
</dbReference>
<protein>
    <recommendedName>
        <fullName evidence="18">C5a peptidase</fullName>
    </recommendedName>
</protein>
<dbReference type="InterPro" id="IPR036852">
    <property type="entry name" value="Peptidase_S8/S53_dom_sf"/>
</dbReference>
<evidence type="ECO:0000313" key="16">
    <source>
        <dbReference type="EMBL" id="OOL80575.1"/>
    </source>
</evidence>
<feature type="domain" description="C5a peptidase/Subtilisin-like protease SBT2-like Fn3-like" evidence="15">
    <location>
        <begin position="695"/>
        <end position="808"/>
    </location>
</feature>
<dbReference type="Gene3D" id="3.40.50.200">
    <property type="entry name" value="Peptidase S8/S53 domain"/>
    <property type="match status" value="1"/>
</dbReference>
<dbReference type="Pfam" id="PF06280">
    <property type="entry name" value="fn3_5"/>
    <property type="match status" value="1"/>
</dbReference>
<evidence type="ECO:0000256" key="6">
    <source>
        <dbReference type="ARBA" id="ARBA00022801"/>
    </source>
</evidence>
<evidence type="ECO:0000256" key="10">
    <source>
        <dbReference type="RuleBase" id="RU003355"/>
    </source>
</evidence>
<feature type="region of interest" description="Disordered" evidence="11">
    <location>
        <begin position="70"/>
        <end position="125"/>
    </location>
</feature>
<dbReference type="InterPro" id="IPR010435">
    <property type="entry name" value="C5a/SBT2-like_Fn3"/>
</dbReference>
<dbReference type="Proteomes" id="UP000190409">
    <property type="component" value="Unassembled WGS sequence"/>
</dbReference>
<dbReference type="Pfam" id="PF00082">
    <property type="entry name" value="Peptidase_S8"/>
    <property type="match status" value="1"/>
</dbReference>
<dbReference type="SUPFAM" id="SSF52743">
    <property type="entry name" value="Subtilisin-like"/>
    <property type="match status" value="1"/>
</dbReference>
<dbReference type="Gene3D" id="1.20.5.420">
    <property type="entry name" value="Immunoglobulin FC, subunit C"/>
    <property type="match status" value="1"/>
</dbReference>
<dbReference type="InterPro" id="IPR034216">
    <property type="entry name" value="C5a_Peptidase"/>
</dbReference>
<evidence type="ECO:0000256" key="2">
    <source>
        <dbReference type="ARBA" id="ARBA00022525"/>
    </source>
</evidence>
<evidence type="ECO:0000259" key="14">
    <source>
        <dbReference type="Pfam" id="PF02225"/>
    </source>
</evidence>
<feature type="region of interest" description="Disordered" evidence="11">
    <location>
        <begin position="1512"/>
        <end position="1554"/>
    </location>
</feature>
<evidence type="ECO:0000256" key="12">
    <source>
        <dbReference type="SAM" id="SignalP"/>
    </source>
</evidence>
<feature type="domain" description="Peptidase S8/S53" evidence="13">
    <location>
        <begin position="187"/>
        <end position="672"/>
    </location>
</feature>
<dbReference type="GO" id="GO:0016020">
    <property type="term" value="C:membrane"/>
    <property type="evidence" value="ECO:0007669"/>
    <property type="project" value="InterPro"/>
</dbReference>
<evidence type="ECO:0000256" key="5">
    <source>
        <dbReference type="ARBA" id="ARBA00022737"/>
    </source>
</evidence>
<evidence type="ECO:0000313" key="17">
    <source>
        <dbReference type="Proteomes" id="UP000190409"/>
    </source>
</evidence>
<keyword evidence="2" id="KW-0964">Secreted</keyword>
<dbReference type="Gene3D" id="3.50.30.30">
    <property type="match status" value="1"/>
</dbReference>
<dbReference type="InterPro" id="IPR000209">
    <property type="entry name" value="Peptidase_S8/S53_dom"/>
</dbReference>
<feature type="region of interest" description="Disordered" evidence="11">
    <location>
        <begin position="1404"/>
        <end position="1424"/>
    </location>
</feature>
<evidence type="ECO:0000256" key="1">
    <source>
        <dbReference type="ARBA" id="ARBA00011073"/>
    </source>
</evidence>
<comment type="caution">
    <text evidence="16">The sequence shown here is derived from an EMBL/GenBank/DDBJ whole genome shotgun (WGS) entry which is preliminary data.</text>
</comment>
<dbReference type="EMBL" id="MUYF01000003">
    <property type="protein sequence ID" value="OOL80575.1"/>
    <property type="molecule type" value="Genomic_DNA"/>
</dbReference>
<feature type="compositionally biased region" description="Acidic residues" evidence="11">
    <location>
        <begin position="100"/>
        <end position="112"/>
    </location>
</feature>
<dbReference type="PROSITE" id="PS00138">
    <property type="entry name" value="SUBTILASE_SER"/>
    <property type="match status" value="1"/>
</dbReference>
<keyword evidence="7 9" id="KW-0720">Serine protease</keyword>
<evidence type="ECO:0000256" key="9">
    <source>
        <dbReference type="PROSITE-ProRule" id="PRU01240"/>
    </source>
</evidence>
<evidence type="ECO:0000259" key="15">
    <source>
        <dbReference type="Pfam" id="PF06280"/>
    </source>
</evidence>
<feature type="domain" description="PA" evidence="14">
    <location>
        <begin position="466"/>
        <end position="543"/>
    </location>
</feature>
<keyword evidence="4 12" id="KW-0732">Signal</keyword>